<accession>A0A5C6SRL3</accession>
<feature type="compositionally biased region" description="Basic and acidic residues" evidence="1">
    <location>
        <begin position="42"/>
        <end position="53"/>
    </location>
</feature>
<reference evidence="2 3" key="1">
    <citation type="submission" date="2019-07" db="EMBL/GenBank/DDBJ databases">
        <title>The First High-Quality Draft Genome Sequence of the Causal Agent of the Current Panama Disease Epidemic.</title>
        <authorList>
            <person name="Warmington R.J."/>
            <person name="Kay W."/>
            <person name="Jeffries A."/>
            <person name="Bebber D."/>
            <person name="Moore K."/>
            <person name="Studholme D.J."/>
        </authorList>
    </citation>
    <scope>NUCLEOTIDE SEQUENCE [LARGE SCALE GENOMIC DNA]</scope>
    <source>
        <strain evidence="2 3">TR4</strain>
    </source>
</reference>
<dbReference type="AlphaFoldDB" id="A0A5C6SRL3"/>
<comment type="caution">
    <text evidence="2">The sequence shown here is derived from an EMBL/GenBank/DDBJ whole genome shotgun (WGS) entry which is preliminary data.</text>
</comment>
<evidence type="ECO:0000256" key="1">
    <source>
        <dbReference type="SAM" id="MobiDB-lite"/>
    </source>
</evidence>
<gene>
    <name evidence="2" type="ORF">FocTR4_00008466</name>
</gene>
<dbReference type="EMBL" id="VMNF01000009">
    <property type="protein sequence ID" value="TXC01315.1"/>
    <property type="molecule type" value="Genomic_DNA"/>
</dbReference>
<name>A0A5C6SRL3_FUSOC</name>
<feature type="region of interest" description="Disordered" evidence="1">
    <location>
        <begin position="39"/>
        <end position="60"/>
    </location>
</feature>
<protein>
    <submittedName>
        <fullName evidence="2">Uncharacterized protein</fullName>
    </submittedName>
</protein>
<organism evidence="2 3">
    <name type="scientific">Fusarium oxysporum f. sp. cubense</name>
    <dbReference type="NCBI Taxonomy" id="61366"/>
    <lineage>
        <taxon>Eukaryota</taxon>
        <taxon>Fungi</taxon>
        <taxon>Dikarya</taxon>
        <taxon>Ascomycota</taxon>
        <taxon>Pezizomycotina</taxon>
        <taxon>Sordariomycetes</taxon>
        <taxon>Hypocreomycetidae</taxon>
        <taxon>Hypocreales</taxon>
        <taxon>Nectriaceae</taxon>
        <taxon>Fusarium</taxon>
        <taxon>Fusarium oxysporum species complex</taxon>
    </lineage>
</organism>
<sequence>MLFKRLENPCCTLGLGKYIGPFESSQAVVATKKAHGASSTTAEEHVLQGKAERNGASIQV</sequence>
<evidence type="ECO:0000313" key="2">
    <source>
        <dbReference type="EMBL" id="TXC01315.1"/>
    </source>
</evidence>
<proteinExistence type="predicted"/>
<evidence type="ECO:0000313" key="3">
    <source>
        <dbReference type="Proteomes" id="UP000321331"/>
    </source>
</evidence>
<dbReference type="Proteomes" id="UP000321331">
    <property type="component" value="Unassembled WGS sequence"/>
</dbReference>